<evidence type="ECO:0000313" key="8">
    <source>
        <dbReference type="Proteomes" id="UP000657006"/>
    </source>
</evidence>
<dbReference type="CDD" id="cd07995">
    <property type="entry name" value="TPK"/>
    <property type="match status" value="1"/>
</dbReference>
<dbReference type="InterPro" id="IPR007373">
    <property type="entry name" value="Thiamin_PyroPKinase_B1-bd"/>
</dbReference>
<dbReference type="GO" id="GO:0016301">
    <property type="term" value="F:kinase activity"/>
    <property type="evidence" value="ECO:0007669"/>
    <property type="project" value="UniProtKB-KW"/>
</dbReference>
<dbReference type="GO" id="GO:0006772">
    <property type="term" value="P:thiamine metabolic process"/>
    <property type="evidence" value="ECO:0007669"/>
    <property type="project" value="UniProtKB-UniRule"/>
</dbReference>
<dbReference type="SUPFAM" id="SSF63862">
    <property type="entry name" value="Thiamin pyrophosphokinase, substrate-binding domain"/>
    <property type="match status" value="1"/>
</dbReference>
<proteinExistence type="predicted"/>
<dbReference type="GO" id="GO:0030975">
    <property type="term" value="F:thiamine binding"/>
    <property type="evidence" value="ECO:0007669"/>
    <property type="project" value="InterPro"/>
</dbReference>
<dbReference type="InterPro" id="IPR007371">
    <property type="entry name" value="TPK_catalytic"/>
</dbReference>
<dbReference type="PANTHER" id="PTHR41299:SF1">
    <property type="entry name" value="THIAMINE PYROPHOSPHOKINASE"/>
    <property type="match status" value="1"/>
</dbReference>
<keyword evidence="1 7" id="KW-0808">Transferase</keyword>
<feature type="domain" description="Thiamin pyrophosphokinase thiamin-binding" evidence="6">
    <location>
        <begin position="135"/>
        <end position="212"/>
    </location>
</feature>
<keyword evidence="8" id="KW-1185">Reference proteome</keyword>
<evidence type="ECO:0000256" key="4">
    <source>
        <dbReference type="ARBA" id="ARBA00022840"/>
    </source>
</evidence>
<dbReference type="Gene3D" id="3.40.50.10240">
    <property type="entry name" value="Thiamin pyrophosphokinase, catalytic domain"/>
    <property type="match status" value="1"/>
</dbReference>
<evidence type="ECO:0000259" key="6">
    <source>
        <dbReference type="SMART" id="SM00983"/>
    </source>
</evidence>
<dbReference type="EMBL" id="JACRSQ010000012">
    <property type="protein sequence ID" value="MBC8543757.1"/>
    <property type="molecule type" value="Genomic_DNA"/>
</dbReference>
<evidence type="ECO:0000256" key="1">
    <source>
        <dbReference type="ARBA" id="ARBA00022679"/>
    </source>
</evidence>
<dbReference type="Pfam" id="PF04265">
    <property type="entry name" value="TPK_B1_binding"/>
    <property type="match status" value="1"/>
</dbReference>
<dbReference type="InterPro" id="IPR006282">
    <property type="entry name" value="Thi_PPkinase"/>
</dbReference>
<organism evidence="7 8">
    <name type="scientific">Bianquea renquensis</name>
    <dbReference type="NCBI Taxonomy" id="2763661"/>
    <lineage>
        <taxon>Bacteria</taxon>
        <taxon>Bacillati</taxon>
        <taxon>Bacillota</taxon>
        <taxon>Clostridia</taxon>
        <taxon>Eubacteriales</taxon>
        <taxon>Bianqueaceae</taxon>
        <taxon>Bianquea</taxon>
    </lineage>
</organism>
<evidence type="ECO:0000313" key="7">
    <source>
        <dbReference type="EMBL" id="MBC8543757.1"/>
    </source>
</evidence>
<dbReference type="InterPro" id="IPR053149">
    <property type="entry name" value="TPK"/>
</dbReference>
<dbReference type="GO" id="GO:0004788">
    <property type="term" value="F:thiamine diphosphokinase activity"/>
    <property type="evidence" value="ECO:0007669"/>
    <property type="project" value="UniProtKB-UniRule"/>
</dbReference>
<sequence>MKVLILTGGRLNDSGNLREKVQRYNPKWVIAADSGLVHAQRFGLIPNEILGDFDSVDSALVKQYQNFQGEITQYPPRKDYTDTELAIEAAMEKAGHTGEIWILGGTGSRIDHSLANVTLLKQPTDAGVRCRLLDGHNTVQMVKAPAVLDVEKEEGMRYISLIPMFGDVAGVTLEGFLYPLQDALLPSGRSLGISNELLYHRGRIRIISGYLLIIQSSD</sequence>
<dbReference type="GO" id="GO:0005524">
    <property type="term" value="F:ATP binding"/>
    <property type="evidence" value="ECO:0007669"/>
    <property type="project" value="UniProtKB-KW"/>
</dbReference>
<comment type="caution">
    <text evidence="7">The sequence shown here is derived from an EMBL/GenBank/DDBJ whole genome shotgun (WGS) entry which is preliminary data.</text>
</comment>
<dbReference type="Proteomes" id="UP000657006">
    <property type="component" value="Unassembled WGS sequence"/>
</dbReference>
<dbReference type="EC" id="2.7.6.2" evidence="5"/>
<accession>A0A926DU43</accession>
<dbReference type="Pfam" id="PF04263">
    <property type="entry name" value="TPK_catalytic"/>
    <property type="match status" value="1"/>
</dbReference>
<dbReference type="InterPro" id="IPR036371">
    <property type="entry name" value="TPK_B1-bd_sf"/>
</dbReference>
<keyword evidence="4" id="KW-0067">ATP-binding</keyword>
<keyword evidence="2" id="KW-0547">Nucleotide-binding</keyword>
<dbReference type="GO" id="GO:0009229">
    <property type="term" value="P:thiamine diphosphate biosynthetic process"/>
    <property type="evidence" value="ECO:0007669"/>
    <property type="project" value="InterPro"/>
</dbReference>
<dbReference type="InterPro" id="IPR036759">
    <property type="entry name" value="TPK_catalytic_sf"/>
</dbReference>
<gene>
    <name evidence="7" type="ORF">H8730_09380</name>
</gene>
<keyword evidence="3" id="KW-0418">Kinase</keyword>
<dbReference type="NCBIfam" id="TIGR01378">
    <property type="entry name" value="thi_PPkinase"/>
    <property type="match status" value="1"/>
</dbReference>
<evidence type="ECO:0000256" key="3">
    <source>
        <dbReference type="ARBA" id="ARBA00022777"/>
    </source>
</evidence>
<name>A0A926DU43_9FIRM</name>
<evidence type="ECO:0000256" key="5">
    <source>
        <dbReference type="NCBIfam" id="TIGR01378"/>
    </source>
</evidence>
<dbReference type="PANTHER" id="PTHR41299">
    <property type="entry name" value="THIAMINE PYROPHOSPHOKINASE"/>
    <property type="match status" value="1"/>
</dbReference>
<dbReference type="AlphaFoldDB" id="A0A926DU43"/>
<reference evidence="7" key="1">
    <citation type="submission" date="2020-08" db="EMBL/GenBank/DDBJ databases">
        <title>Genome public.</title>
        <authorList>
            <person name="Liu C."/>
            <person name="Sun Q."/>
        </authorList>
    </citation>
    <scope>NUCLEOTIDE SEQUENCE</scope>
    <source>
        <strain evidence="7">NSJ-32</strain>
    </source>
</reference>
<dbReference type="SUPFAM" id="SSF63999">
    <property type="entry name" value="Thiamin pyrophosphokinase, catalytic domain"/>
    <property type="match status" value="1"/>
</dbReference>
<dbReference type="SMART" id="SM00983">
    <property type="entry name" value="TPK_B1_binding"/>
    <property type="match status" value="1"/>
</dbReference>
<protein>
    <recommendedName>
        <fullName evidence="5">Thiamine diphosphokinase</fullName>
        <ecNumber evidence="5">2.7.6.2</ecNumber>
    </recommendedName>
</protein>
<evidence type="ECO:0000256" key="2">
    <source>
        <dbReference type="ARBA" id="ARBA00022741"/>
    </source>
</evidence>
<dbReference type="RefSeq" id="WP_177714283.1">
    <property type="nucleotide sequence ID" value="NZ_JACRSQ010000012.1"/>
</dbReference>